<comment type="caution">
    <text evidence="2">The sequence shown here is derived from an EMBL/GenBank/DDBJ whole genome shotgun (WGS) entry which is preliminary data.</text>
</comment>
<evidence type="ECO:0000259" key="1">
    <source>
        <dbReference type="Pfam" id="PF02514"/>
    </source>
</evidence>
<dbReference type="OrthoDB" id="9757976at2"/>
<dbReference type="AlphaFoldDB" id="A0A3D8P479"/>
<accession>A0A3D8P479</accession>
<name>A0A3D8P479_9THEO</name>
<dbReference type="CDD" id="cd10150">
    <property type="entry name" value="CobN_like"/>
    <property type="match status" value="1"/>
</dbReference>
<protein>
    <submittedName>
        <fullName evidence="2">Cobaltochelatase subunit CobN</fullName>
        <ecNumber evidence="2">6.6.1.2</ecNumber>
    </submittedName>
</protein>
<dbReference type="EC" id="6.6.1.2" evidence="2"/>
<dbReference type="RefSeq" id="WP_115793049.1">
    <property type="nucleotide sequence ID" value="NZ_QSLN01000013.1"/>
</dbReference>
<dbReference type="EMBL" id="QSLN01000013">
    <property type="protein sequence ID" value="RDV82061.1"/>
    <property type="molecule type" value="Genomic_DNA"/>
</dbReference>
<dbReference type="InterPro" id="IPR003672">
    <property type="entry name" value="CobN/Mg_chltase"/>
</dbReference>
<dbReference type="InterPro" id="IPR011953">
    <property type="entry name" value="Cobalto_CobN"/>
</dbReference>
<sequence length="1240" mass="139279">MLRLLFCTAIEGDVKALSLAARELGERIRVRAYTRRDLQLKGGKELLEEAAGSHFIFFHLMGGPESMPHFKAVVELAHQKGLPLHVQPTAAEEDESLRRISTIGGEEYDLVRRYVSYGGRENFKALLEWCCWKAGLGSALPPPPRPLPWEGIYHPRYGSCLEPEAFWEKVDPEKPLVALLFYQSWWVAGNLEFVDALVKALEKRGTEALPVFLYASANAALGSRGIAWVVENLLYRGGRPAVDAVISALMFSQTQSTPTFARPAPENFYLRLGVPVIKAIAAITPKERWAASSQGLEPPDVIMSMALPEFDGQLITVPVAFREELERDPVTGGTMVLYKPDPERVDKVAALACNWVRLRRTPPAERKVAVILHNYPPRNDRIGCAFGLDTPESLYRLLCRLKEAGYRVENLPPDAASLFQNILEGLTNDANWSPPETRRERAAARVPLARLENWLAFLPPSVQGELTANWGSPPGKVMTWNQETLIPGRFFGHIFVGLQPPRGFETQLEAAYHDPDLPPPYQYLAFYRWLEEDFGAHVVLHLGKHGTLEWLPGKGSGLSASCYPDLALDRLPNVYPYIVNDPGEGTQAKRRSWACIVDHLVPAMTSAGKYEHLEALETLCREYQEALHLDPPRLPRIKEAIWAKVKESHLDRDLGVTGEDEQGFDSFLERLHAYLHEVGDSLIREGLHILGQPPEGDKLVHFLGALCRLPHGEIPALREAVAEALGFSYRELEDNPSRWYPELRTTAAALLDRVEEKTEECLRLLVQAGFDPAACPGIVAQVLGREEEQLVRVLEFVAREVWPRLEGVREEIEACLAGLSGRYVPPGPSGAPTRGRLDVLPTGRNFYSVDPQALPTRAAWEVGKQLADLFLARYLAERGAYPENVGMVIWATSEMRTGGENIAQALYLMGVRPVWEEATGRVRGLELIPREELGRPRLDVTLRVSGLFRDTFLNIIHLLDDAVRRVAEQEEGGNLLRRHFLAEVSSALARGVKEEEAREEALFRIFSDPPGAYGAGVNHVIDESNWKDAQDLAQVYLTWGGYAYGRRFYAREAKEVFARRLARLDATIKNEDSREIDIFDDDCFYAYHGGMIAAARSLGGNPVSFVGDSSDPRKVKVRTLLEESRRLFRARVLNPKYIKGMREHGFKGAGDLSRMVDYIFGWSATAQVIEDWMYEGLAEKYVFDPEVAGWMKEVNPWALHNILAKLLEAISRGLWRPAPELEERLKNLYLEVEGLLEERS</sequence>
<dbReference type="PANTHER" id="PTHR44119">
    <property type="entry name" value="MAGNESIUM-CHELATASE SUBUNIT CHLH, CHLOROPLASTIC"/>
    <property type="match status" value="1"/>
</dbReference>
<proteinExistence type="predicted"/>
<evidence type="ECO:0000313" key="3">
    <source>
        <dbReference type="Proteomes" id="UP000256329"/>
    </source>
</evidence>
<dbReference type="NCBIfam" id="TIGR02257">
    <property type="entry name" value="cobalto_cobN"/>
    <property type="match status" value="1"/>
</dbReference>
<dbReference type="Pfam" id="PF02514">
    <property type="entry name" value="CobN-Mg_chel"/>
    <property type="match status" value="1"/>
</dbReference>
<dbReference type="PANTHER" id="PTHR44119:SF4">
    <property type="entry name" value="AEROBIC COBALTOCHELATASE SUBUNIT COBN"/>
    <property type="match status" value="1"/>
</dbReference>
<feature type="domain" description="CobN/magnesium chelatase" evidence="1">
    <location>
        <begin position="113"/>
        <end position="1220"/>
    </location>
</feature>
<dbReference type="Proteomes" id="UP000256329">
    <property type="component" value="Unassembled WGS sequence"/>
</dbReference>
<dbReference type="GO" id="GO:0009236">
    <property type="term" value="P:cobalamin biosynthetic process"/>
    <property type="evidence" value="ECO:0007669"/>
    <property type="project" value="InterPro"/>
</dbReference>
<dbReference type="GO" id="GO:0051116">
    <property type="term" value="F:cobaltochelatase activity"/>
    <property type="evidence" value="ECO:0007669"/>
    <property type="project" value="UniProtKB-EC"/>
</dbReference>
<keyword evidence="2" id="KW-0436">Ligase</keyword>
<evidence type="ECO:0000313" key="2">
    <source>
        <dbReference type="EMBL" id="RDV82061.1"/>
    </source>
</evidence>
<reference evidence="2 3" key="1">
    <citation type="submission" date="2018-08" db="EMBL/GenBank/DDBJ databases">
        <title>Form III RuBisCO-mediated autotrophy in Thermodesulfobium bacteria.</title>
        <authorList>
            <person name="Toshchakov S.V."/>
            <person name="Kublanov I.V."/>
            <person name="Frolov E."/>
            <person name="Bonch-Osmolovskaya E.A."/>
            <person name="Tourova T.P."/>
            <person name="Chernych N.A."/>
            <person name="Lebedinsky A.V."/>
        </authorList>
    </citation>
    <scope>NUCLEOTIDE SEQUENCE [LARGE SCALE GENOMIC DNA]</scope>
    <source>
        <strain evidence="2 3">SR</strain>
    </source>
</reference>
<gene>
    <name evidence="2" type="primary">cobN</name>
    <name evidence="2" type="ORF">DXX99_08390</name>
</gene>
<organism evidence="2 3">
    <name type="scientific">Ammonifex thiophilus</name>
    <dbReference type="NCBI Taxonomy" id="444093"/>
    <lineage>
        <taxon>Bacteria</taxon>
        <taxon>Bacillati</taxon>
        <taxon>Bacillota</taxon>
        <taxon>Clostridia</taxon>
        <taxon>Thermoanaerobacterales</taxon>
        <taxon>Thermoanaerobacteraceae</taxon>
        <taxon>Ammonifex</taxon>
    </lineage>
</organism>
<keyword evidence="3" id="KW-1185">Reference proteome</keyword>